<keyword evidence="2" id="KW-1185">Reference proteome</keyword>
<evidence type="ECO:0000313" key="1">
    <source>
        <dbReference type="EMBL" id="KAJ1177409.1"/>
    </source>
</evidence>
<reference evidence="1" key="1">
    <citation type="journal article" date="2022" name="bioRxiv">
        <title>Sequencing and chromosome-scale assembly of the giantPleurodeles waltlgenome.</title>
        <authorList>
            <person name="Brown T."/>
            <person name="Elewa A."/>
            <person name="Iarovenko S."/>
            <person name="Subramanian E."/>
            <person name="Araus A.J."/>
            <person name="Petzold A."/>
            <person name="Susuki M."/>
            <person name="Suzuki K.-i.T."/>
            <person name="Hayashi T."/>
            <person name="Toyoda A."/>
            <person name="Oliveira C."/>
            <person name="Osipova E."/>
            <person name="Leigh N.D."/>
            <person name="Simon A."/>
            <person name="Yun M.H."/>
        </authorList>
    </citation>
    <scope>NUCLEOTIDE SEQUENCE</scope>
    <source>
        <strain evidence="1">20211129_DDA</strain>
        <tissue evidence="1">Liver</tissue>
    </source>
</reference>
<proteinExistence type="predicted"/>
<name>A0AAV7TLB2_PLEWA</name>
<dbReference type="EMBL" id="JANPWB010000006">
    <property type="protein sequence ID" value="KAJ1177409.1"/>
    <property type="molecule type" value="Genomic_DNA"/>
</dbReference>
<dbReference type="Proteomes" id="UP001066276">
    <property type="component" value="Chromosome 3_2"/>
</dbReference>
<gene>
    <name evidence="1" type="ORF">NDU88_002664</name>
</gene>
<dbReference type="AlphaFoldDB" id="A0AAV7TLB2"/>
<accession>A0AAV7TLB2</accession>
<protein>
    <submittedName>
        <fullName evidence="1">Uncharacterized protein</fullName>
    </submittedName>
</protein>
<evidence type="ECO:0000313" key="2">
    <source>
        <dbReference type="Proteomes" id="UP001066276"/>
    </source>
</evidence>
<sequence>MLPLESDTQNCCRAGVQELRKLAGEKRKSGRVGKEEAGVGSQAVAKQEEGRIYFLEREATGADGPDKAGCTLAWVLCNEFPRTPVVATWNAAGKVVLGQFEINGVFYSYYMSLYTP</sequence>
<comment type="caution">
    <text evidence="1">The sequence shown here is derived from an EMBL/GenBank/DDBJ whole genome shotgun (WGS) entry which is preliminary data.</text>
</comment>
<organism evidence="1 2">
    <name type="scientific">Pleurodeles waltl</name>
    <name type="common">Iberian ribbed newt</name>
    <dbReference type="NCBI Taxonomy" id="8319"/>
    <lineage>
        <taxon>Eukaryota</taxon>
        <taxon>Metazoa</taxon>
        <taxon>Chordata</taxon>
        <taxon>Craniata</taxon>
        <taxon>Vertebrata</taxon>
        <taxon>Euteleostomi</taxon>
        <taxon>Amphibia</taxon>
        <taxon>Batrachia</taxon>
        <taxon>Caudata</taxon>
        <taxon>Salamandroidea</taxon>
        <taxon>Salamandridae</taxon>
        <taxon>Pleurodelinae</taxon>
        <taxon>Pleurodeles</taxon>
    </lineage>
</organism>